<name>A0A7Y0M0L3_CELFI</name>
<dbReference type="AlphaFoldDB" id="A0A7Y0M0L3"/>
<proteinExistence type="predicted"/>
<reference evidence="1 2" key="1">
    <citation type="submission" date="2020-04" db="EMBL/GenBank/DDBJ databases">
        <title>Sequencing and Assembly of C. fimi.</title>
        <authorList>
            <person name="Ramsey A.R."/>
        </authorList>
    </citation>
    <scope>NUCLEOTIDE SEQUENCE [LARGE SCALE GENOMIC DNA]</scope>
    <source>
        <strain evidence="1 2">SB</strain>
    </source>
</reference>
<comment type="caution">
    <text evidence="1">The sequence shown here is derived from an EMBL/GenBank/DDBJ whole genome shotgun (WGS) entry which is preliminary data.</text>
</comment>
<dbReference type="RefSeq" id="WP_169326007.1">
    <property type="nucleotide sequence ID" value="NZ_JABCJJ010000046.1"/>
</dbReference>
<accession>A0A7Y0M0L3</accession>
<gene>
    <name evidence="1" type="ORF">HIR71_15670</name>
</gene>
<dbReference type="EMBL" id="JABCJJ010000046">
    <property type="protein sequence ID" value="NMR21638.1"/>
    <property type="molecule type" value="Genomic_DNA"/>
</dbReference>
<dbReference type="Proteomes" id="UP000562124">
    <property type="component" value="Unassembled WGS sequence"/>
</dbReference>
<sequence length="219" mass="24063">MARPTTHDELLLGGRLLPLTRTIVFVEREAEAFVEMFMGWRGARITERTGCAPVVSTIEGSLEDALHALLPVVTAMSSKYLVVPTVNGWSAFIENLWTGTEGNLMAGAMATHGMRAASISEAPHTYRASTNLGWWGQRTVTVAVPDRDQPHGQSAWTVGVRTTDSGRWEVAEPATAPPFPDPTERSVRKVADRFTHEHLLQVAAWFGLRPTDVSTTREN</sequence>
<evidence type="ECO:0000313" key="2">
    <source>
        <dbReference type="Proteomes" id="UP000562124"/>
    </source>
</evidence>
<protein>
    <submittedName>
        <fullName evidence="1">Uncharacterized protein</fullName>
    </submittedName>
</protein>
<keyword evidence="2" id="KW-1185">Reference proteome</keyword>
<organism evidence="1 2">
    <name type="scientific">Cellulomonas fimi</name>
    <dbReference type="NCBI Taxonomy" id="1708"/>
    <lineage>
        <taxon>Bacteria</taxon>
        <taxon>Bacillati</taxon>
        <taxon>Actinomycetota</taxon>
        <taxon>Actinomycetes</taxon>
        <taxon>Micrococcales</taxon>
        <taxon>Cellulomonadaceae</taxon>
        <taxon>Cellulomonas</taxon>
    </lineage>
</organism>
<evidence type="ECO:0000313" key="1">
    <source>
        <dbReference type="EMBL" id="NMR21638.1"/>
    </source>
</evidence>